<evidence type="ECO:0000313" key="1">
    <source>
        <dbReference type="EnsemblPlants" id="TuG1812G0400001607.01.T01"/>
    </source>
</evidence>
<proteinExistence type="predicted"/>
<reference evidence="2" key="1">
    <citation type="journal article" date="2013" name="Nature">
        <title>Draft genome of the wheat A-genome progenitor Triticum urartu.</title>
        <authorList>
            <person name="Ling H.Q."/>
            <person name="Zhao S."/>
            <person name="Liu D."/>
            <person name="Wang J."/>
            <person name="Sun H."/>
            <person name="Zhang C."/>
            <person name="Fan H."/>
            <person name="Li D."/>
            <person name="Dong L."/>
            <person name="Tao Y."/>
            <person name="Gao C."/>
            <person name="Wu H."/>
            <person name="Li Y."/>
            <person name="Cui Y."/>
            <person name="Guo X."/>
            <person name="Zheng S."/>
            <person name="Wang B."/>
            <person name="Yu K."/>
            <person name="Liang Q."/>
            <person name="Yang W."/>
            <person name="Lou X."/>
            <person name="Chen J."/>
            <person name="Feng M."/>
            <person name="Jian J."/>
            <person name="Zhang X."/>
            <person name="Luo G."/>
            <person name="Jiang Y."/>
            <person name="Liu J."/>
            <person name="Wang Z."/>
            <person name="Sha Y."/>
            <person name="Zhang B."/>
            <person name="Wu H."/>
            <person name="Tang D."/>
            <person name="Shen Q."/>
            <person name="Xue P."/>
            <person name="Zou S."/>
            <person name="Wang X."/>
            <person name="Liu X."/>
            <person name="Wang F."/>
            <person name="Yang Y."/>
            <person name="An X."/>
            <person name="Dong Z."/>
            <person name="Zhang K."/>
            <person name="Zhang X."/>
            <person name="Luo M.C."/>
            <person name="Dvorak J."/>
            <person name="Tong Y."/>
            <person name="Wang J."/>
            <person name="Yang H."/>
            <person name="Li Z."/>
            <person name="Wang D."/>
            <person name="Zhang A."/>
            <person name="Wang J."/>
        </authorList>
    </citation>
    <scope>NUCLEOTIDE SEQUENCE</scope>
    <source>
        <strain evidence="2">cv. G1812</strain>
    </source>
</reference>
<keyword evidence="2" id="KW-1185">Reference proteome</keyword>
<protein>
    <submittedName>
        <fullName evidence="1">Uncharacterized protein</fullName>
    </submittedName>
</protein>
<sequence>MWRCYAWLLPLLPNPHPSHPCRLQNSIFFVTQSSIRAPRSNSLEASLVELQFNINQTGRQMGLKLLALHLKSHMLVTPIWSCSKERSSSIKDGYDNMYWRMLVVLVISEIWHQHNRLVFQIL</sequence>
<reference evidence="1" key="2">
    <citation type="submission" date="2018-03" db="EMBL/GenBank/DDBJ databases">
        <title>The Triticum urartu genome reveals the dynamic nature of wheat genome evolution.</title>
        <authorList>
            <person name="Ling H."/>
            <person name="Ma B."/>
            <person name="Shi X."/>
            <person name="Liu H."/>
            <person name="Dong L."/>
            <person name="Sun H."/>
            <person name="Cao Y."/>
            <person name="Gao Q."/>
            <person name="Zheng S."/>
            <person name="Li Y."/>
            <person name="Yu Y."/>
            <person name="Du H."/>
            <person name="Qi M."/>
            <person name="Li Y."/>
            <person name="Yu H."/>
            <person name="Cui Y."/>
            <person name="Wang N."/>
            <person name="Chen C."/>
            <person name="Wu H."/>
            <person name="Zhao Y."/>
            <person name="Zhang J."/>
            <person name="Li Y."/>
            <person name="Zhou W."/>
            <person name="Zhang B."/>
            <person name="Hu W."/>
            <person name="Eijk M."/>
            <person name="Tang J."/>
            <person name="Witsenboer H."/>
            <person name="Zhao S."/>
            <person name="Li Z."/>
            <person name="Zhang A."/>
            <person name="Wang D."/>
            <person name="Liang C."/>
        </authorList>
    </citation>
    <scope>NUCLEOTIDE SEQUENCE [LARGE SCALE GENOMIC DNA]</scope>
    <source>
        <strain evidence="1">cv. G1812</strain>
    </source>
</reference>
<dbReference type="Gramene" id="TuG1812G0400001607.01.T01">
    <property type="protein sequence ID" value="TuG1812G0400001607.01.T01"/>
    <property type="gene ID" value="TuG1812G0400001607.01"/>
</dbReference>
<dbReference type="AlphaFoldDB" id="A0A8R7Q3Q8"/>
<dbReference type="EnsemblPlants" id="TuG1812G0400001607.01.T01">
    <property type="protein sequence ID" value="TuG1812G0400001607.01.T01"/>
    <property type="gene ID" value="TuG1812G0400001607.01"/>
</dbReference>
<reference evidence="1" key="3">
    <citation type="submission" date="2022-06" db="UniProtKB">
        <authorList>
            <consortium name="EnsemblPlants"/>
        </authorList>
    </citation>
    <scope>IDENTIFICATION</scope>
</reference>
<dbReference type="Proteomes" id="UP000015106">
    <property type="component" value="Chromosome 4"/>
</dbReference>
<accession>A0A8R7Q3Q8</accession>
<evidence type="ECO:0000313" key="2">
    <source>
        <dbReference type="Proteomes" id="UP000015106"/>
    </source>
</evidence>
<name>A0A8R7Q3Q8_TRIUA</name>
<organism evidence="1 2">
    <name type="scientific">Triticum urartu</name>
    <name type="common">Red wild einkorn</name>
    <name type="synonym">Crithodium urartu</name>
    <dbReference type="NCBI Taxonomy" id="4572"/>
    <lineage>
        <taxon>Eukaryota</taxon>
        <taxon>Viridiplantae</taxon>
        <taxon>Streptophyta</taxon>
        <taxon>Embryophyta</taxon>
        <taxon>Tracheophyta</taxon>
        <taxon>Spermatophyta</taxon>
        <taxon>Magnoliopsida</taxon>
        <taxon>Liliopsida</taxon>
        <taxon>Poales</taxon>
        <taxon>Poaceae</taxon>
        <taxon>BOP clade</taxon>
        <taxon>Pooideae</taxon>
        <taxon>Triticodae</taxon>
        <taxon>Triticeae</taxon>
        <taxon>Triticinae</taxon>
        <taxon>Triticum</taxon>
    </lineage>
</organism>